<dbReference type="InterPro" id="IPR036291">
    <property type="entry name" value="NAD(P)-bd_dom_sf"/>
</dbReference>
<dbReference type="CDD" id="cd05282">
    <property type="entry name" value="ETR_like"/>
    <property type="match status" value="1"/>
</dbReference>
<dbReference type="EMBL" id="CP070245">
    <property type="protein sequence ID" value="QRV38082.1"/>
    <property type="molecule type" value="Genomic_DNA"/>
</dbReference>
<keyword evidence="6" id="KW-1185">Reference proteome</keyword>
<dbReference type="GO" id="GO:0016491">
    <property type="term" value="F:oxidoreductase activity"/>
    <property type="evidence" value="ECO:0007669"/>
    <property type="project" value="UniProtKB-KW"/>
</dbReference>
<dbReference type="InterPro" id="IPR011032">
    <property type="entry name" value="GroES-like_sf"/>
</dbReference>
<feature type="domain" description="Enoyl reductase (ER)" evidence="3">
    <location>
        <begin position="11"/>
        <end position="332"/>
    </location>
</feature>
<sequence length="334" mass="35706">MRQIVFARYGDPADVLVLAHRPAPEPGPRQVRVRMLARPVNPSDLLLVEGRYGRPASFAPGLHPDGVRTAAAVGFEGVGVVDRAGPDAHHSVGTRVAVSAQGTWAEYVVADHRDAHPVPPGLSDAAACRLTVNPVTANLMLEDLALEPKDLVLFTAAASSVARMMIRLAHSRGARCIGLVRDLRHRRPLMEAGAFAVLCEDEPDLERQLSNIATTSGIRAVVDAVGGPVADLSLRALCPHGRFVSYGLLSGLPVTVRPEDLVFRGITMTGFWLPERLSRLTPAQVTDALARAALQLADGTIDVPRAETFDLSDFQAAVRHSREPGHLSKAVLVG</sequence>
<dbReference type="Gene3D" id="3.40.50.720">
    <property type="entry name" value="NAD(P)-binding Rossmann-like Domain"/>
    <property type="match status" value="1"/>
</dbReference>
<keyword evidence="1" id="KW-0521">NADP</keyword>
<dbReference type="Proteomes" id="UP000598054">
    <property type="component" value="Chromosome"/>
</dbReference>
<evidence type="ECO:0000259" key="3">
    <source>
        <dbReference type="SMART" id="SM00829"/>
    </source>
</evidence>
<dbReference type="Gene3D" id="3.90.180.10">
    <property type="entry name" value="Medium-chain alcohol dehydrogenases, catalytic domain"/>
    <property type="match status" value="1"/>
</dbReference>
<evidence type="ECO:0000313" key="6">
    <source>
        <dbReference type="Proteomes" id="UP000598054"/>
    </source>
</evidence>
<dbReference type="RefSeq" id="WP_093902482.1">
    <property type="nucleotide sequence ID" value="NZ_CP070242.1"/>
</dbReference>
<dbReference type="PANTHER" id="PTHR48106:SF2">
    <property type="entry name" value="ZN2+-BINDING DEHYDROGENASE"/>
    <property type="match status" value="1"/>
</dbReference>
<protein>
    <submittedName>
        <fullName evidence="4">Zinc-dependent alcohol dehydrogenase family protein</fullName>
    </submittedName>
</protein>
<gene>
    <name evidence="5" type="ORF">I6J41_02160</name>
    <name evidence="4" type="ORF">I6J42_31425</name>
</gene>
<proteinExistence type="predicted"/>
<evidence type="ECO:0000256" key="2">
    <source>
        <dbReference type="ARBA" id="ARBA00023002"/>
    </source>
</evidence>
<accession>A0ABD7D3H5</accession>
<dbReference type="Proteomes" id="UP000623926">
    <property type="component" value="Chromosome"/>
</dbReference>
<reference evidence="6 7" key="1">
    <citation type="submission" date="2021-02" db="EMBL/GenBank/DDBJ databases">
        <title>FDA dAtabase for Regulatory Grade micrObial Sequences (FDA-ARGOS): Supporting development and validation of Infectious Disease Dx tests.</title>
        <authorList>
            <person name="Sproer C."/>
            <person name="Gronow S."/>
            <person name="Severitt S."/>
            <person name="Schroder I."/>
            <person name="Tallon L."/>
            <person name="Sadzewicz L."/>
            <person name="Zhao X."/>
            <person name="Boylan J."/>
            <person name="Ott S."/>
            <person name="Bowen H."/>
            <person name="Vavikolanu K."/>
            <person name="Mehta A."/>
            <person name="Aluvathingal J."/>
            <person name="Nadendla S."/>
            <person name="Lowell S."/>
            <person name="Myers T."/>
            <person name="Yan Y."/>
            <person name="Sichtig H."/>
        </authorList>
    </citation>
    <scope>NUCLEOTIDE SEQUENCE [LARGE SCALE GENOMIC DNA]</scope>
    <source>
        <strain evidence="5 6">FDAARGOS_1211</strain>
        <strain evidence="4 7">FDAARGOS_1212</strain>
    </source>
</reference>
<evidence type="ECO:0000313" key="7">
    <source>
        <dbReference type="Proteomes" id="UP000623926"/>
    </source>
</evidence>
<dbReference type="SUPFAM" id="SSF51735">
    <property type="entry name" value="NAD(P)-binding Rossmann-fold domains"/>
    <property type="match status" value="1"/>
</dbReference>
<dbReference type="AlphaFoldDB" id="A0ABD7D3H5"/>
<dbReference type="EMBL" id="CP070249">
    <property type="protein sequence ID" value="QRV39657.1"/>
    <property type="molecule type" value="Genomic_DNA"/>
</dbReference>
<dbReference type="InterPro" id="IPR013149">
    <property type="entry name" value="ADH-like_C"/>
</dbReference>
<dbReference type="GeneID" id="63978295"/>
<dbReference type="InterPro" id="IPR013154">
    <property type="entry name" value="ADH-like_N"/>
</dbReference>
<evidence type="ECO:0000313" key="5">
    <source>
        <dbReference type="EMBL" id="QRV39657.1"/>
    </source>
</evidence>
<dbReference type="InterPro" id="IPR020843">
    <property type="entry name" value="ER"/>
</dbReference>
<dbReference type="Pfam" id="PF08240">
    <property type="entry name" value="ADH_N"/>
    <property type="match status" value="1"/>
</dbReference>
<evidence type="ECO:0000256" key="1">
    <source>
        <dbReference type="ARBA" id="ARBA00022857"/>
    </source>
</evidence>
<dbReference type="PANTHER" id="PTHR48106">
    <property type="entry name" value="QUINONE OXIDOREDUCTASE PIG3-RELATED"/>
    <property type="match status" value="1"/>
</dbReference>
<dbReference type="SUPFAM" id="SSF50129">
    <property type="entry name" value="GroES-like"/>
    <property type="match status" value="1"/>
</dbReference>
<organism evidence="4 7">
    <name type="scientific">Streptomyces californicus</name>
    <dbReference type="NCBI Taxonomy" id="67351"/>
    <lineage>
        <taxon>Bacteria</taxon>
        <taxon>Bacillati</taxon>
        <taxon>Actinomycetota</taxon>
        <taxon>Actinomycetes</taxon>
        <taxon>Kitasatosporales</taxon>
        <taxon>Streptomycetaceae</taxon>
        <taxon>Streptomyces</taxon>
    </lineage>
</organism>
<keyword evidence="2" id="KW-0560">Oxidoreductase</keyword>
<dbReference type="Pfam" id="PF00107">
    <property type="entry name" value="ADH_zinc_N"/>
    <property type="match status" value="1"/>
</dbReference>
<evidence type="ECO:0000313" key="4">
    <source>
        <dbReference type="EMBL" id="QRV38082.1"/>
    </source>
</evidence>
<dbReference type="SMART" id="SM00829">
    <property type="entry name" value="PKS_ER"/>
    <property type="match status" value="1"/>
</dbReference>
<name>A0ABD7D3H5_9ACTN</name>